<dbReference type="EMBL" id="LR743504">
    <property type="protein sequence ID" value="CAA2107143.1"/>
    <property type="molecule type" value="Genomic_DNA"/>
</dbReference>
<name>A0A679J870_9HYPH</name>
<dbReference type="GO" id="GO:0009279">
    <property type="term" value="C:cell outer membrane"/>
    <property type="evidence" value="ECO:0007669"/>
    <property type="project" value="UniProtKB-SubCell"/>
</dbReference>
<gene>
    <name evidence="8" type="ORF">MBUL_04014</name>
</gene>
<evidence type="ECO:0000256" key="3">
    <source>
        <dbReference type="ARBA" id="ARBA00023136"/>
    </source>
</evidence>
<dbReference type="InterPro" id="IPR027385">
    <property type="entry name" value="Beta-barrel_OMP"/>
</dbReference>
<evidence type="ECO:0000256" key="1">
    <source>
        <dbReference type="ARBA" id="ARBA00004442"/>
    </source>
</evidence>
<sequence>MKRVLLGTVTLLALMPRAWAADVPVRSPQLLSQPTPTFTWTGLYIGVNASGVVDGDFRASTLPPLPSATGRLSAAGYVAGGTVGYNYQPMPGYGLVVGIEGDAGYADIHNQARVIIPSLGAASLGVQTDTYFATVRGRFGYAWGPLLAYATGGWAFTQIGADASAVIPAFALAGTFARTSAFDGYTVGAGLEFAISPNVSLKGEYLYADFDKRFAVIPGQSIANVKSGLNINQLKIGINYRFDVF</sequence>
<dbReference type="SUPFAM" id="SSF56925">
    <property type="entry name" value="OMPA-like"/>
    <property type="match status" value="1"/>
</dbReference>
<accession>A0A679J870</accession>
<organism evidence="8">
    <name type="scientific">Methylobacterium bullatum</name>
    <dbReference type="NCBI Taxonomy" id="570505"/>
    <lineage>
        <taxon>Bacteria</taxon>
        <taxon>Pseudomonadati</taxon>
        <taxon>Pseudomonadota</taxon>
        <taxon>Alphaproteobacteria</taxon>
        <taxon>Hyphomicrobiales</taxon>
        <taxon>Methylobacteriaceae</taxon>
        <taxon>Methylobacterium</taxon>
    </lineage>
</organism>
<evidence type="ECO:0000256" key="4">
    <source>
        <dbReference type="ARBA" id="ARBA00023237"/>
    </source>
</evidence>
<proteinExistence type="inferred from homology"/>
<keyword evidence="4" id="KW-0998">Cell outer membrane</keyword>
<keyword evidence="3" id="KW-0472">Membrane</keyword>
<comment type="subcellular location">
    <subcellularLocation>
        <location evidence="1">Cell outer membrane</location>
    </subcellularLocation>
</comment>
<dbReference type="InterPro" id="IPR011250">
    <property type="entry name" value="OMP/PagP_B-barrel"/>
</dbReference>
<comment type="similarity">
    <text evidence="5">Belongs to the Omp25/RopB family.</text>
</comment>
<dbReference type="PANTHER" id="PTHR34001:SF3">
    <property type="entry name" value="BLL7405 PROTEIN"/>
    <property type="match status" value="1"/>
</dbReference>
<feature type="domain" description="Outer membrane protein beta-barrel" evidence="7">
    <location>
        <begin position="39"/>
        <end position="242"/>
    </location>
</feature>
<keyword evidence="2 6" id="KW-0732">Signal</keyword>
<dbReference type="Pfam" id="PF13505">
    <property type="entry name" value="OMP_b-brl"/>
    <property type="match status" value="1"/>
</dbReference>
<evidence type="ECO:0000256" key="6">
    <source>
        <dbReference type="SAM" id="SignalP"/>
    </source>
</evidence>
<evidence type="ECO:0000256" key="2">
    <source>
        <dbReference type="ARBA" id="ARBA00022729"/>
    </source>
</evidence>
<dbReference type="Gene3D" id="2.40.160.20">
    <property type="match status" value="1"/>
</dbReference>
<dbReference type="PANTHER" id="PTHR34001">
    <property type="entry name" value="BLL7405 PROTEIN"/>
    <property type="match status" value="1"/>
</dbReference>
<evidence type="ECO:0000313" key="8">
    <source>
        <dbReference type="EMBL" id="CAA2107143.1"/>
    </source>
</evidence>
<dbReference type="AlphaFoldDB" id="A0A679J870"/>
<dbReference type="InterPro" id="IPR051692">
    <property type="entry name" value="OMP-like"/>
</dbReference>
<reference evidence="8" key="1">
    <citation type="submission" date="2019-12" db="EMBL/GenBank/DDBJ databases">
        <authorList>
            <person name="Cremers G."/>
        </authorList>
    </citation>
    <scope>NUCLEOTIDE SEQUENCE</scope>
    <source>
        <strain evidence="8">Mbul1</strain>
    </source>
</reference>
<protein>
    <recommendedName>
        <fullName evidence="7">Outer membrane protein beta-barrel domain-containing protein</fullName>
    </recommendedName>
</protein>
<feature type="chain" id="PRO_5025686622" description="Outer membrane protein beta-barrel domain-containing protein" evidence="6">
    <location>
        <begin position="21"/>
        <end position="245"/>
    </location>
</feature>
<evidence type="ECO:0000259" key="7">
    <source>
        <dbReference type="Pfam" id="PF13505"/>
    </source>
</evidence>
<feature type="signal peptide" evidence="6">
    <location>
        <begin position="1"/>
        <end position="20"/>
    </location>
</feature>
<evidence type="ECO:0000256" key="5">
    <source>
        <dbReference type="ARBA" id="ARBA00038306"/>
    </source>
</evidence>